<accession>A0A8E0RR86</accession>
<name>A0A8E0RR86_9TREM</name>
<dbReference type="Proteomes" id="UP000728185">
    <property type="component" value="Unassembled WGS sequence"/>
</dbReference>
<proteinExistence type="predicted"/>
<gene>
    <name evidence="1" type="ORF">FBUS_05889</name>
</gene>
<dbReference type="AlphaFoldDB" id="A0A8E0RR86"/>
<comment type="caution">
    <text evidence="1">The sequence shown here is derived from an EMBL/GenBank/DDBJ whole genome shotgun (WGS) entry which is preliminary data.</text>
</comment>
<evidence type="ECO:0000313" key="2">
    <source>
        <dbReference type="Proteomes" id="UP000728185"/>
    </source>
</evidence>
<dbReference type="OrthoDB" id="10589107at2759"/>
<evidence type="ECO:0000313" key="1">
    <source>
        <dbReference type="EMBL" id="KAA0190532.1"/>
    </source>
</evidence>
<protein>
    <submittedName>
        <fullName evidence="1">Uncharacterized protein</fullName>
    </submittedName>
</protein>
<dbReference type="EMBL" id="LUCM01006970">
    <property type="protein sequence ID" value="KAA0190532.1"/>
    <property type="molecule type" value="Genomic_DNA"/>
</dbReference>
<sequence length="271" mass="30242">MSLGQEKSASDRSAAVRRKGHLKAFWSNTYPKGIIYYLEPDNDTATDPPGNYARSSEFSKPHRLHIVPISSFEQFNFHSPNSAPFENHSAFNGEQCQQTSSKCNDTISRRIHVVDPESFVRLRRRRDNTIIHFISKASENPVSSFVLALCYNEQAIGMPVNCVSSSASIEFETDQDGNIKAKTAVPKLATLTILSTNGVFSVVFGCVCLIQTYTTNTHNNLRIGPTSNSIDEPESCPYWLCYSKSVWTLWISNCRKAAENDCMENLGLAVI</sequence>
<reference evidence="1" key="1">
    <citation type="submission" date="2019-05" db="EMBL/GenBank/DDBJ databases">
        <title>Annotation for the trematode Fasciolopsis buski.</title>
        <authorList>
            <person name="Choi Y.-J."/>
        </authorList>
    </citation>
    <scope>NUCLEOTIDE SEQUENCE</scope>
    <source>
        <strain evidence="1">HT</strain>
        <tissue evidence="1">Whole worm</tissue>
    </source>
</reference>
<keyword evidence="2" id="KW-1185">Reference proteome</keyword>
<organism evidence="1 2">
    <name type="scientific">Fasciolopsis buskii</name>
    <dbReference type="NCBI Taxonomy" id="27845"/>
    <lineage>
        <taxon>Eukaryota</taxon>
        <taxon>Metazoa</taxon>
        <taxon>Spiralia</taxon>
        <taxon>Lophotrochozoa</taxon>
        <taxon>Platyhelminthes</taxon>
        <taxon>Trematoda</taxon>
        <taxon>Digenea</taxon>
        <taxon>Plagiorchiida</taxon>
        <taxon>Echinostomata</taxon>
        <taxon>Echinostomatoidea</taxon>
        <taxon>Fasciolidae</taxon>
        <taxon>Fasciolopsis</taxon>
    </lineage>
</organism>